<evidence type="ECO:0000313" key="3">
    <source>
        <dbReference type="Proteomes" id="UP000583929"/>
    </source>
</evidence>
<sequence length="133" mass="14879">MGEAQQVKLRIRVIRDVIVFQSLVATIAILVGNFTSNELSTLREEMNEFELGKVSYHDMAMSLNMAILAFVMLSNSSLQMDSLFLQSPSPILEFSLVKELNLIIPLIVSSIYLAGGVQPKFNLVRFKQKLTNA</sequence>
<accession>A0A7J6GUI4</accession>
<protein>
    <submittedName>
        <fullName evidence="2">Uncharacterized protein</fullName>
    </submittedName>
</protein>
<evidence type="ECO:0000313" key="2">
    <source>
        <dbReference type="EMBL" id="KAF4386010.1"/>
    </source>
</evidence>
<keyword evidence="1" id="KW-0472">Membrane</keyword>
<reference evidence="2 3" key="1">
    <citation type="journal article" date="2020" name="bioRxiv">
        <title>Sequence and annotation of 42 cannabis genomes reveals extensive copy number variation in cannabinoid synthesis and pathogen resistance genes.</title>
        <authorList>
            <person name="Mckernan K.J."/>
            <person name="Helbert Y."/>
            <person name="Kane L.T."/>
            <person name="Ebling H."/>
            <person name="Zhang L."/>
            <person name="Liu B."/>
            <person name="Eaton Z."/>
            <person name="Mclaughlin S."/>
            <person name="Kingan S."/>
            <person name="Baybayan P."/>
            <person name="Concepcion G."/>
            <person name="Jordan M."/>
            <person name="Riva A."/>
            <person name="Barbazuk W."/>
            <person name="Harkins T."/>
        </authorList>
    </citation>
    <scope>NUCLEOTIDE SEQUENCE [LARGE SCALE GENOMIC DNA]</scope>
    <source>
        <strain evidence="3">cv. Jamaican Lion 4</strain>
        <tissue evidence="2">Leaf</tissue>
    </source>
</reference>
<feature type="transmembrane region" description="Helical" evidence="1">
    <location>
        <begin position="12"/>
        <end position="34"/>
    </location>
</feature>
<evidence type="ECO:0000256" key="1">
    <source>
        <dbReference type="SAM" id="Phobius"/>
    </source>
</evidence>
<name>A0A7J6GUI4_CANSA</name>
<keyword evidence="3" id="KW-1185">Reference proteome</keyword>
<dbReference type="Pfam" id="PF16913">
    <property type="entry name" value="PUNUT"/>
    <property type="match status" value="1"/>
</dbReference>
<keyword evidence="1" id="KW-1133">Transmembrane helix</keyword>
<gene>
    <name evidence="2" type="ORF">G4B88_031145</name>
</gene>
<dbReference type="Proteomes" id="UP000583929">
    <property type="component" value="Unassembled WGS sequence"/>
</dbReference>
<comment type="caution">
    <text evidence="2">The sequence shown here is derived from an EMBL/GenBank/DDBJ whole genome shotgun (WGS) entry which is preliminary data.</text>
</comment>
<dbReference type="EMBL" id="JAATIQ010000084">
    <property type="protein sequence ID" value="KAF4386010.1"/>
    <property type="molecule type" value="Genomic_DNA"/>
</dbReference>
<organism evidence="2 3">
    <name type="scientific">Cannabis sativa</name>
    <name type="common">Hemp</name>
    <name type="synonym">Marijuana</name>
    <dbReference type="NCBI Taxonomy" id="3483"/>
    <lineage>
        <taxon>Eukaryota</taxon>
        <taxon>Viridiplantae</taxon>
        <taxon>Streptophyta</taxon>
        <taxon>Embryophyta</taxon>
        <taxon>Tracheophyta</taxon>
        <taxon>Spermatophyta</taxon>
        <taxon>Magnoliopsida</taxon>
        <taxon>eudicotyledons</taxon>
        <taxon>Gunneridae</taxon>
        <taxon>Pentapetalae</taxon>
        <taxon>rosids</taxon>
        <taxon>fabids</taxon>
        <taxon>Rosales</taxon>
        <taxon>Cannabaceae</taxon>
        <taxon>Cannabis</taxon>
    </lineage>
</organism>
<dbReference type="AlphaFoldDB" id="A0A7J6GUI4"/>
<proteinExistence type="predicted"/>
<keyword evidence="1" id="KW-0812">Transmembrane</keyword>